<feature type="domain" description="Right handed beta helix" evidence="1">
    <location>
        <begin position="236"/>
        <end position="387"/>
    </location>
</feature>
<dbReference type="Gene3D" id="2.160.20.10">
    <property type="entry name" value="Single-stranded right-handed beta-helix, Pectin lyase-like"/>
    <property type="match status" value="1"/>
</dbReference>
<evidence type="ECO:0000313" key="2">
    <source>
        <dbReference type="EMBL" id="GGB06374.1"/>
    </source>
</evidence>
<accession>A0A8J2UEH2</accession>
<dbReference type="InterPro" id="IPR039448">
    <property type="entry name" value="Beta_helix"/>
</dbReference>
<dbReference type="InterPro" id="IPR012334">
    <property type="entry name" value="Pectin_lyas_fold"/>
</dbReference>
<reference evidence="2" key="2">
    <citation type="submission" date="2020-09" db="EMBL/GenBank/DDBJ databases">
        <authorList>
            <person name="Sun Q."/>
            <person name="Zhou Y."/>
        </authorList>
    </citation>
    <scope>NUCLEOTIDE SEQUENCE</scope>
    <source>
        <strain evidence="2">CGMCC 1.15448</strain>
    </source>
</reference>
<gene>
    <name evidence="2" type="ORF">GCM10011511_32240</name>
</gene>
<sequence length="541" mass="59854">MKRFVWLLCAILPAMQDCTKHVTSFYVSGNNLSAILIPPGRDIADFIGTHPQKNEFLLATGQYPAGQGTCITRSHIIIRSKSPGDQPRITDPMQFCGDNNVIDGLTWDADKDPGIRMSDPGTLCLSGKRNIVRNCVFRNFRTTVNGDVIVMLGRLFTGSIFINTVADCNTIESCVFDNWGLRGEPHNSVKSSTCIAVGLENDKGRFTGTVIRKNLFINGPYREYGYNAACKVFNAVLLEDNTFFGGQECMEMKFGNSTVRGNIIHHFSGYNILANRYGKNSLYEYNTVYDVAPFDGVSSSQGLMIWECGNTVLRNNLIYDCQTTGLIPGRQTLQNTLLEYLLIENNSFINNKRGIVFENETGSPRQVFITRNIFYHGAGAAVYALSNVDTASLAYYADNLYYDGFTERGDRAPVIANPQFVNPAGQNFLLSSQSPACGYGAFPCGTANAGSGEPPDDPARHVVIYPTKDKWVFHVGLVGLDIRPLRLEVVDGAGKELAIRNVPDPGYKLFSNIDLRASQPRDIVIRLNTDKTVITKYVHIE</sequence>
<dbReference type="InterPro" id="IPR011050">
    <property type="entry name" value="Pectin_lyase_fold/virulence"/>
</dbReference>
<dbReference type="SUPFAM" id="SSF51126">
    <property type="entry name" value="Pectin lyase-like"/>
    <property type="match status" value="1"/>
</dbReference>
<dbReference type="Pfam" id="PF13229">
    <property type="entry name" value="Beta_helix"/>
    <property type="match status" value="1"/>
</dbReference>
<dbReference type="SMART" id="SM00710">
    <property type="entry name" value="PbH1"/>
    <property type="match status" value="6"/>
</dbReference>
<proteinExistence type="predicted"/>
<dbReference type="InterPro" id="IPR006626">
    <property type="entry name" value="PbH1"/>
</dbReference>
<keyword evidence="3" id="KW-1185">Reference proteome</keyword>
<organism evidence="2 3">
    <name type="scientific">Puia dinghuensis</name>
    <dbReference type="NCBI Taxonomy" id="1792502"/>
    <lineage>
        <taxon>Bacteria</taxon>
        <taxon>Pseudomonadati</taxon>
        <taxon>Bacteroidota</taxon>
        <taxon>Chitinophagia</taxon>
        <taxon>Chitinophagales</taxon>
        <taxon>Chitinophagaceae</taxon>
        <taxon>Puia</taxon>
    </lineage>
</organism>
<reference evidence="2" key="1">
    <citation type="journal article" date="2014" name="Int. J. Syst. Evol. Microbiol.">
        <title>Complete genome sequence of Corynebacterium casei LMG S-19264T (=DSM 44701T), isolated from a smear-ripened cheese.</title>
        <authorList>
            <consortium name="US DOE Joint Genome Institute (JGI-PGF)"/>
            <person name="Walter F."/>
            <person name="Albersmeier A."/>
            <person name="Kalinowski J."/>
            <person name="Ruckert C."/>
        </authorList>
    </citation>
    <scope>NUCLEOTIDE SEQUENCE</scope>
    <source>
        <strain evidence="2">CGMCC 1.15448</strain>
    </source>
</reference>
<dbReference type="AlphaFoldDB" id="A0A8J2UEH2"/>
<protein>
    <recommendedName>
        <fullName evidence="1">Right handed beta helix domain-containing protein</fullName>
    </recommendedName>
</protein>
<comment type="caution">
    <text evidence="2">The sequence shown here is derived from an EMBL/GenBank/DDBJ whole genome shotgun (WGS) entry which is preliminary data.</text>
</comment>
<dbReference type="RefSeq" id="WP_188933449.1">
    <property type="nucleotide sequence ID" value="NZ_BMJC01000003.1"/>
</dbReference>
<evidence type="ECO:0000259" key="1">
    <source>
        <dbReference type="Pfam" id="PF13229"/>
    </source>
</evidence>
<name>A0A8J2UEH2_9BACT</name>
<dbReference type="EMBL" id="BMJC01000003">
    <property type="protein sequence ID" value="GGB06374.1"/>
    <property type="molecule type" value="Genomic_DNA"/>
</dbReference>
<dbReference type="Proteomes" id="UP000607559">
    <property type="component" value="Unassembled WGS sequence"/>
</dbReference>
<evidence type="ECO:0000313" key="3">
    <source>
        <dbReference type="Proteomes" id="UP000607559"/>
    </source>
</evidence>